<feature type="domain" description="Calponin-homology (CH)" evidence="3">
    <location>
        <begin position="137"/>
        <end position="242"/>
    </location>
</feature>
<dbReference type="PROSITE" id="PS50021">
    <property type="entry name" value="CH"/>
    <property type="match status" value="2"/>
</dbReference>
<dbReference type="SUPFAM" id="SSF46966">
    <property type="entry name" value="Spectrin repeat"/>
    <property type="match status" value="5"/>
</dbReference>
<dbReference type="SMART" id="SM00033">
    <property type="entry name" value="CH"/>
    <property type="match status" value="2"/>
</dbReference>
<name>A0AAE0KZX0_9CHLO</name>
<protein>
    <recommendedName>
        <fullName evidence="3">Calponin-homology (CH) domain-containing protein</fullName>
    </recommendedName>
</protein>
<feature type="coiled-coil region" evidence="2">
    <location>
        <begin position="596"/>
        <end position="623"/>
    </location>
</feature>
<keyword evidence="2" id="KW-0175">Coiled coil</keyword>
<keyword evidence="1" id="KW-0677">Repeat</keyword>
<feature type="domain" description="Calponin-homology (CH)" evidence="3">
    <location>
        <begin position="9"/>
        <end position="128"/>
    </location>
</feature>
<proteinExistence type="predicted"/>
<dbReference type="InterPro" id="IPR036872">
    <property type="entry name" value="CH_dom_sf"/>
</dbReference>
<evidence type="ECO:0000256" key="2">
    <source>
        <dbReference type="SAM" id="Coils"/>
    </source>
</evidence>
<dbReference type="SUPFAM" id="SSF47576">
    <property type="entry name" value="Calponin-homology domain, CH-domain"/>
    <property type="match status" value="1"/>
</dbReference>
<dbReference type="Proteomes" id="UP001190700">
    <property type="component" value="Unassembled WGS sequence"/>
</dbReference>
<dbReference type="Gene3D" id="1.10.418.10">
    <property type="entry name" value="Calponin-like domain"/>
    <property type="match status" value="2"/>
</dbReference>
<dbReference type="InterPro" id="IPR001715">
    <property type="entry name" value="CH_dom"/>
</dbReference>
<dbReference type="Pfam" id="PF00307">
    <property type="entry name" value="CH"/>
    <property type="match status" value="2"/>
</dbReference>
<evidence type="ECO:0000313" key="4">
    <source>
        <dbReference type="EMBL" id="KAK3266926.1"/>
    </source>
</evidence>
<dbReference type="PANTHER" id="PTHR11915">
    <property type="entry name" value="SPECTRIN/FILAMIN RELATED CYTOSKELETAL PROTEIN"/>
    <property type="match status" value="1"/>
</dbReference>
<dbReference type="InterPro" id="IPR002017">
    <property type="entry name" value="Spectrin_repeat"/>
</dbReference>
<keyword evidence="5" id="KW-1185">Reference proteome</keyword>
<gene>
    <name evidence="4" type="ORF">CYMTET_24486</name>
</gene>
<evidence type="ECO:0000313" key="5">
    <source>
        <dbReference type="Proteomes" id="UP001190700"/>
    </source>
</evidence>
<dbReference type="AlphaFoldDB" id="A0AAE0KZX0"/>
<dbReference type="Pfam" id="PF00435">
    <property type="entry name" value="Spectrin"/>
    <property type="match status" value="1"/>
</dbReference>
<sequence>MPERPGWERMQLKTFTRWSNMRLKQGEAAKGIEPSPDLLINDILTDFESGVRLIKLVESLQGTPIKGKWKENPTNMIQKSNNLGFPLAIVNDFCAQQGLKLQYSAQAFLDGDVAMILGLVWVLISKFDIDDIGEEGKTAKQALLLWLNRKVESYGLKVANFTKSFQVNGGKIFAALIHKHRPDLIPDEILHCSNEVEAMKFCFDVAEKEFDIPQLLDAEDVVEFGDEKSMMTYVSYYWKAFASMQLTEAAARRLAKLASYEKAIDDMISKYTFDASELQKWMKMKTAFFEDAKPPPDIEEIERLRAQLAEYRQTEKMVKQEAKATVEASLNTLNAKLRANNRPPYQPPPGQDIAAINLQWADLTEAERNYEDRLTAMLAEAREKERAKQGVEALLGNYCLKAKQLREWAEQQIAVYSQKDFGPGLSEALEKEADLMTYKQALKPSMNNSKKAVEMLLKSLHERAAVHDLTGYDPTSDLTPEELNSVWDQLAKVENEYEAALLEVIADRRKQAKLMAAFDKKLNKAHGRIAALDTYTGNTVDSAKDLEEAQSMLSHHESYEDEHGNIGKKLTAMQALCGQMSSSSCAEAEAKVKGAREAWTAAKEKLESTKAVLEKNLAAQLALDEQRLEFSKKGEAFYLWVSKQEDAIGQEIYCTTLPEAQALMVEHTQEEEACALKMKDMSELEALATATDAANVRNPYARFTIQELQQMYERMNDGMSARAKVIANEEERQRGFNDMRQRFAKAVEDHGGWLQGVMAKPVFKKSPILDKEVLTQSLQELETLEQDLKDSGDKLLAEAAKVQEELDDALVKGNEFCTKTLPDVVAEHDTLRNALKLKRLKVEFSMSTMNDLLALMEQYRANALSLATWVDTQSADFAKCDFGTDLDSALMKEADLSSFQQAGHSLRPAAHLAGSVSYFRGHLVAGFG</sequence>
<organism evidence="4 5">
    <name type="scientific">Cymbomonas tetramitiformis</name>
    <dbReference type="NCBI Taxonomy" id="36881"/>
    <lineage>
        <taxon>Eukaryota</taxon>
        <taxon>Viridiplantae</taxon>
        <taxon>Chlorophyta</taxon>
        <taxon>Pyramimonadophyceae</taxon>
        <taxon>Pyramimonadales</taxon>
        <taxon>Pyramimonadaceae</taxon>
        <taxon>Cymbomonas</taxon>
    </lineage>
</organism>
<feature type="coiled-coil region" evidence="2">
    <location>
        <begin position="771"/>
        <end position="798"/>
    </location>
</feature>
<evidence type="ECO:0000256" key="1">
    <source>
        <dbReference type="ARBA" id="ARBA00022737"/>
    </source>
</evidence>
<accession>A0AAE0KZX0</accession>
<evidence type="ECO:0000259" key="3">
    <source>
        <dbReference type="PROSITE" id="PS50021"/>
    </source>
</evidence>
<dbReference type="InterPro" id="IPR018159">
    <property type="entry name" value="Spectrin/alpha-actinin"/>
</dbReference>
<dbReference type="EMBL" id="LGRX02012738">
    <property type="protein sequence ID" value="KAK3266926.1"/>
    <property type="molecule type" value="Genomic_DNA"/>
</dbReference>
<reference evidence="4 5" key="1">
    <citation type="journal article" date="2015" name="Genome Biol. Evol.">
        <title>Comparative Genomics of a Bacterivorous Green Alga Reveals Evolutionary Causalities and Consequences of Phago-Mixotrophic Mode of Nutrition.</title>
        <authorList>
            <person name="Burns J.A."/>
            <person name="Paasch A."/>
            <person name="Narechania A."/>
            <person name="Kim E."/>
        </authorList>
    </citation>
    <scope>NUCLEOTIDE SEQUENCE [LARGE SCALE GENOMIC DNA]</scope>
    <source>
        <strain evidence="4 5">PLY_AMNH</strain>
    </source>
</reference>
<dbReference type="SMART" id="SM00150">
    <property type="entry name" value="SPEC"/>
    <property type="match status" value="5"/>
</dbReference>
<comment type="caution">
    <text evidence="4">The sequence shown here is derived from an EMBL/GenBank/DDBJ whole genome shotgun (WGS) entry which is preliminary data.</text>
</comment>
<dbReference type="Gene3D" id="1.20.58.60">
    <property type="match status" value="3"/>
</dbReference>